<dbReference type="Proteomes" id="UP000598146">
    <property type="component" value="Unassembled WGS sequence"/>
</dbReference>
<dbReference type="Gene3D" id="2.60.120.200">
    <property type="match status" value="1"/>
</dbReference>
<dbReference type="InterPro" id="IPR050258">
    <property type="entry name" value="Leguminous_Lectin"/>
</dbReference>
<comment type="caution">
    <text evidence="2">The sequence shown here is derived from an EMBL/GenBank/DDBJ whole genome shotgun (WGS) entry which is preliminary data.</text>
</comment>
<feature type="signal peptide" evidence="1">
    <location>
        <begin position="1"/>
        <end position="30"/>
    </location>
</feature>
<reference evidence="2" key="1">
    <citation type="submission" date="2020-11" db="EMBL/GenBank/DDBJ databases">
        <title>Isolation and identification of active actinomycetes.</title>
        <authorList>
            <person name="Sun X."/>
        </authorList>
    </citation>
    <scope>NUCLEOTIDE SEQUENCE</scope>
    <source>
        <strain evidence="2">NEAU-A11</strain>
    </source>
</reference>
<dbReference type="CDD" id="cd01951">
    <property type="entry name" value="lectin_L-type"/>
    <property type="match status" value="1"/>
</dbReference>
<proteinExistence type="predicted"/>
<dbReference type="Pfam" id="PF18483">
    <property type="entry name" value="Lectin_L-type_dom"/>
    <property type="match status" value="1"/>
</dbReference>
<organism evidence="2 3">
    <name type="scientific">Actinoplanes aureus</name>
    <dbReference type="NCBI Taxonomy" id="2792083"/>
    <lineage>
        <taxon>Bacteria</taxon>
        <taxon>Bacillati</taxon>
        <taxon>Actinomycetota</taxon>
        <taxon>Actinomycetes</taxon>
        <taxon>Micromonosporales</taxon>
        <taxon>Micromonosporaceae</taxon>
        <taxon>Actinoplanes</taxon>
    </lineage>
</organism>
<evidence type="ECO:0000256" key="1">
    <source>
        <dbReference type="SAM" id="SignalP"/>
    </source>
</evidence>
<keyword evidence="3" id="KW-1185">Reference proteome</keyword>
<dbReference type="InterPro" id="IPR019825">
    <property type="entry name" value="Lectin_legB_Mn/Ca_BS"/>
</dbReference>
<name>A0A931FZG4_9ACTN</name>
<dbReference type="InterPro" id="IPR013320">
    <property type="entry name" value="ConA-like_dom_sf"/>
</dbReference>
<dbReference type="InterPro" id="IPR056573">
    <property type="entry name" value="Lectin_L-type_dom"/>
</dbReference>
<dbReference type="AlphaFoldDB" id="A0A931FZG4"/>
<feature type="chain" id="PRO_5036813052" evidence="1">
    <location>
        <begin position="31"/>
        <end position="254"/>
    </location>
</feature>
<keyword evidence="1" id="KW-0732">Signal</keyword>
<protein>
    <submittedName>
        <fullName evidence="2">Lectin</fullName>
    </submittedName>
</protein>
<evidence type="ECO:0000313" key="2">
    <source>
        <dbReference type="EMBL" id="MBG0560369.1"/>
    </source>
</evidence>
<dbReference type="EMBL" id="JADQTO010000001">
    <property type="protein sequence ID" value="MBG0560369.1"/>
    <property type="molecule type" value="Genomic_DNA"/>
</dbReference>
<evidence type="ECO:0000313" key="3">
    <source>
        <dbReference type="Proteomes" id="UP000598146"/>
    </source>
</evidence>
<dbReference type="RefSeq" id="WP_196412158.1">
    <property type="nucleotide sequence ID" value="NZ_JADQTO010000001.1"/>
</dbReference>
<sequence length="254" mass="26555">MRSSRIARGGLLASALLSILAGVHAGGASATDGAALTVRPIDAGYAENLALNGTAMVTSDRGDNRVIRLTNGSYKEAGSAWSTQRVDLTESFETSFRAYLHHGKPGADGIAFLAQGAGPRALGGWGGGLGYRGIRDSVAVEFDTYQNTPDPSSNHLAVVLRGNPDHHSAMAESSIPLLGKPFQARVRYDAAAHNLKVYVRSLTAGAAEELLLDQTVDLAEGAGTESGWIGFTAATGEVTSRQDVYDWTIDAPLA</sequence>
<gene>
    <name evidence="2" type="ORF">I4J89_02660</name>
</gene>
<dbReference type="SUPFAM" id="SSF49899">
    <property type="entry name" value="Concanavalin A-like lectins/glucanases"/>
    <property type="match status" value="1"/>
</dbReference>
<accession>A0A931FZG4</accession>
<dbReference type="PANTHER" id="PTHR32401">
    <property type="entry name" value="CONCANAVALIN A-LIKE LECTIN FAMILY PROTEIN"/>
    <property type="match status" value="1"/>
</dbReference>
<dbReference type="PANTHER" id="PTHR32401:SF48">
    <property type="entry name" value="LEGUME LECTIN DOMAIN-CONTAINING PROTEIN"/>
    <property type="match status" value="1"/>
</dbReference>
<dbReference type="PROSITE" id="PS00307">
    <property type="entry name" value="LECTIN_LEGUME_BETA"/>
    <property type="match status" value="1"/>
</dbReference>